<evidence type="ECO:0000313" key="1">
    <source>
        <dbReference type="EMBL" id="MBX72046.1"/>
    </source>
</evidence>
<sequence>MMTKLNCIFPSNSVLGNRAPVGSSLPNASELTCT</sequence>
<accession>A0A2P2QYE5</accession>
<protein>
    <submittedName>
        <fullName evidence="1">Uncharacterized protein</fullName>
    </submittedName>
</protein>
<dbReference type="EMBL" id="GGEC01091562">
    <property type="protein sequence ID" value="MBX72046.1"/>
    <property type="molecule type" value="Transcribed_RNA"/>
</dbReference>
<proteinExistence type="predicted"/>
<name>A0A2P2QYE5_RHIMU</name>
<dbReference type="AlphaFoldDB" id="A0A2P2QYE5"/>
<organism evidence="1">
    <name type="scientific">Rhizophora mucronata</name>
    <name type="common">Asiatic mangrove</name>
    <dbReference type="NCBI Taxonomy" id="61149"/>
    <lineage>
        <taxon>Eukaryota</taxon>
        <taxon>Viridiplantae</taxon>
        <taxon>Streptophyta</taxon>
        <taxon>Embryophyta</taxon>
        <taxon>Tracheophyta</taxon>
        <taxon>Spermatophyta</taxon>
        <taxon>Magnoliopsida</taxon>
        <taxon>eudicotyledons</taxon>
        <taxon>Gunneridae</taxon>
        <taxon>Pentapetalae</taxon>
        <taxon>rosids</taxon>
        <taxon>fabids</taxon>
        <taxon>Malpighiales</taxon>
        <taxon>Rhizophoraceae</taxon>
        <taxon>Rhizophora</taxon>
    </lineage>
</organism>
<reference evidence="1" key="1">
    <citation type="submission" date="2018-02" db="EMBL/GenBank/DDBJ databases">
        <title>Rhizophora mucronata_Transcriptome.</title>
        <authorList>
            <person name="Meera S.P."/>
            <person name="Sreeshan A."/>
            <person name="Augustine A."/>
        </authorList>
    </citation>
    <scope>NUCLEOTIDE SEQUENCE</scope>
    <source>
        <tissue evidence="1">Leaf</tissue>
    </source>
</reference>